<dbReference type="Pfam" id="PF07690">
    <property type="entry name" value="MFS_1"/>
    <property type="match status" value="1"/>
</dbReference>
<keyword evidence="2" id="KW-1003">Cell membrane</keyword>
<protein>
    <submittedName>
        <fullName evidence="7">MFS transporter</fullName>
    </submittedName>
</protein>
<feature type="transmembrane region" description="Helical" evidence="6">
    <location>
        <begin position="340"/>
        <end position="360"/>
    </location>
</feature>
<accession>A0ABT2KYK6</accession>
<name>A0ABT2KYK6_9BACL</name>
<keyword evidence="3 6" id="KW-0812">Transmembrane</keyword>
<feature type="transmembrane region" description="Helical" evidence="6">
    <location>
        <begin position="70"/>
        <end position="90"/>
    </location>
</feature>
<evidence type="ECO:0000256" key="4">
    <source>
        <dbReference type="ARBA" id="ARBA00022989"/>
    </source>
</evidence>
<keyword evidence="8" id="KW-1185">Reference proteome</keyword>
<dbReference type="PANTHER" id="PTHR23513:SF6">
    <property type="entry name" value="MAJOR FACILITATOR SUPERFAMILY ASSOCIATED DOMAIN-CONTAINING PROTEIN"/>
    <property type="match status" value="1"/>
</dbReference>
<feature type="transmembrane region" description="Helical" evidence="6">
    <location>
        <begin position="165"/>
        <end position="186"/>
    </location>
</feature>
<keyword evidence="4 6" id="KW-1133">Transmembrane helix</keyword>
<feature type="transmembrane region" description="Helical" evidence="6">
    <location>
        <begin position="366"/>
        <end position="384"/>
    </location>
</feature>
<dbReference type="CDD" id="cd06173">
    <property type="entry name" value="MFS_MefA_like"/>
    <property type="match status" value="1"/>
</dbReference>
<comment type="caution">
    <text evidence="7">The sequence shown here is derived from an EMBL/GenBank/DDBJ whole genome shotgun (WGS) entry which is preliminary data.</text>
</comment>
<dbReference type="InterPro" id="IPR011701">
    <property type="entry name" value="MFS"/>
</dbReference>
<evidence type="ECO:0000256" key="6">
    <source>
        <dbReference type="SAM" id="Phobius"/>
    </source>
</evidence>
<evidence type="ECO:0000313" key="8">
    <source>
        <dbReference type="Proteomes" id="UP001206821"/>
    </source>
</evidence>
<feature type="transmembrane region" description="Helical" evidence="6">
    <location>
        <begin position="303"/>
        <end position="328"/>
    </location>
</feature>
<organism evidence="7 8">
    <name type="scientific">Exiguobacterium alkaliphilum</name>
    <dbReference type="NCBI Taxonomy" id="1428684"/>
    <lineage>
        <taxon>Bacteria</taxon>
        <taxon>Bacillati</taxon>
        <taxon>Bacillota</taxon>
        <taxon>Bacilli</taxon>
        <taxon>Bacillales</taxon>
        <taxon>Bacillales Family XII. Incertae Sedis</taxon>
        <taxon>Exiguobacterium</taxon>
    </lineage>
</organism>
<feature type="transmembrane region" description="Helical" evidence="6">
    <location>
        <begin position="38"/>
        <end position="58"/>
    </location>
</feature>
<gene>
    <name evidence="7" type="ORF">NQG31_10660</name>
</gene>
<evidence type="ECO:0000256" key="2">
    <source>
        <dbReference type="ARBA" id="ARBA00022475"/>
    </source>
</evidence>
<dbReference type="InterPro" id="IPR036259">
    <property type="entry name" value="MFS_trans_sf"/>
</dbReference>
<feature type="transmembrane region" description="Helical" evidence="6">
    <location>
        <begin position="275"/>
        <end position="297"/>
    </location>
</feature>
<dbReference type="Gene3D" id="1.20.1250.20">
    <property type="entry name" value="MFS general substrate transporter like domains"/>
    <property type="match status" value="1"/>
</dbReference>
<dbReference type="RefSeq" id="WP_034815651.1">
    <property type="nucleotide sequence ID" value="NZ_JANIEK010000044.1"/>
</dbReference>
<dbReference type="PANTHER" id="PTHR23513">
    <property type="entry name" value="INTEGRAL MEMBRANE EFFLUX PROTEIN-RELATED"/>
    <property type="match status" value="1"/>
</dbReference>
<feature type="transmembrane region" description="Helical" evidence="6">
    <location>
        <begin position="137"/>
        <end position="159"/>
    </location>
</feature>
<keyword evidence="5 6" id="KW-0472">Membrane</keyword>
<feature type="transmembrane region" description="Helical" evidence="6">
    <location>
        <begin position="12"/>
        <end position="32"/>
    </location>
</feature>
<evidence type="ECO:0000256" key="3">
    <source>
        <dbReference type="ARBA" id="ARBA00022692"/>
    </source>
</evidence>
<dbReference type="Proteomes" id="UP001206821">
    <property type="component" value="Unassembled WGS sequence"/>
</dbReference>
<feature type="transmembrane region" description="Helical" evidence="6">
    <location>
        <begin position="248"/>
        <end position="268"/>
    </location>
</feature>
<reference evidence="7 8" key="1">
    <citation type="submission" date="2022-07" db="EMBL/GenBank/DDBJ databases">
        <title>Genomic and pangenome structural analysis of the polyextremophile Exiguobacterium.</title>
        <authorList>
            <person name="Shen L."/>
        </authorList>
    </citation>
    <scope>NUCLEOTIDE SEQUENCE [LARGE SCALE GENOMIC DNA]</scope>
    <source>
        <strain evidence="7 8">12_1</strain>
    </source>
</reference>
<proteinExistence type="predicted"/>
<evidence type="ECO:0000256" key="5">
    <source>
        <dbReference type="ARBA" id="ARBA00023136"/>
    </source>
</evidence>
<evidence type="ECO:0000256" key="1">
    <source>
        <dbReference type="ARBA" id="ARBA00004651"/>
    </source>
</evidence>
<comment type="subcellular location">
    <subcellularLocation>
        <location evidence="1">Cell membrane</location>
        <topology evidence="1">Multi-pass membrane protein</topology>
    </subcellularLocation>
</comment>
<evidence type="ECO:0000313" key="7">
    <source>
        <dbReference type="EMBL" id="MCT4796012.1"/>
    </source>
</evidence>
<dbReference type="SUPFAM" id="SSF103473">
    <property type="entry name" value="MFS general substrate transporter"/>
    <property type="match status" value="1"/>
</dbReference>
<dbReference type="EMBL" id="JANIEK010000044">
    <property type="protein sequence ID" value="MCT4796012.1"/>
    <property type="molecule type" value="Genomic_DNA"/>
</dbReference>
<sequence length="399" mass="44178">MWNRNSALLFGGRLLSNIGDSLYQVAVIWYIFTLTENTFYTGVATAVVMIPKILNVLFGPVIERMNKSRVLVHSQFIQFVLMLMIPLALYLGYESVYLVITIMFLVSFLENIEGTAEIALMPTVVAREHRGKFNSRIGVGLQLIDLSMKGLFATAILFFGIEHIYLFNAFTYLLAALLFSLIRVPFTVTPSTNLQGSSYRKELNEGLHYFFTTKIVVICAPFLLANFCFGITQAVLPAYAASKGGGEYYALMLMAITIGNLIGTIFVLRIMHYPLGRLLIVLPFLSSCLWMSSVFLLSPLASILVLGLAFIPFGMMSILLITFLQVSIAEHLLARVSSTLDSFLVAALPLGALLGGMLPQIVGVEWTMFSSALGLTAISFYFAMNKENRDLPTIEEISV</sequence>
<feature type="transmembrane region" description="Helical" evidence="6">
    <location>
        <begin position="207"/>
        <end position="236"/>
    </location>
</feature>